<evidence type="ECO:0000259" key="8">
    <source>
        <dbReference type="Pfam" id="PF07156"/>
    </source>
</evidence>
<dbReference type="SUPFAM" id="SSF51905">
    <property type="entry name" value="FAD/NAD(P)-binding domain"/>
    <property type="match status" value="1"/>
</dbReference>
<keyword evidence="5" id="KW-0274">FAD</keyword>
<name>A0A139AYE8_GONPJ</name>
<dbReference type="Proteomes" id="UP000070544">
    <property type="component" value="Unassembled WGS sequence"/>
</dbReference>
<dbReference type="InterPro" id="IPR036188">
    <property type="entry name" value="FAD/NAD-bd_sf"/>
</dbReference>
<keyword evidence="3" id="KW-0285">Flavoprotein</keyword>
<evidence type="ECO:0000313" key="10">
    <source>
        <dbReference type="Proteomes" id="UP000070544"/>
    </source>
</evidence>
<evidence type="ECO:0000256" key="7">
    <source>
        <dbReference type="ARBA" id="ARBA00023180"/>
    </source>
</evidence>
<dbReference type="PANTHER" id="PTHR15944:SF0">
    <property type="entry name" value="PRENYLCYSTEINE LYASE DOMAIN-CONTAINING PROTEIN"/>
    <property type="match status" value="1"/>
</dbReference>
<feature type="domain" description="Prenylcysteine lyase" evidence="8">
    <location>
        <begin position="104"/>
        <end position="461"/>
    </location>
</feature>
<keyword evidence="7" id="KW-0325">Glycoprotein</keyword>
<dbReference type="GO" id="GO:0030327">
    <property type="term" value="P:prenylated protein catabolic process"/>
    <property type="evidence" value="ECO:0007669"/>
    <property type="project" value="TreeGrafter"/>
</dbReference>
<evidence type="ECO:0000313" key="9">
    <source>
        <dbReference type="EMBL" id="KXS21475.1"/>
    </source>
</evidence>
<dbReference type="InterPro" id="IPR010795">
    <property type="entry name" value="Prenylcys_lyase"/>
</dbReference>
<sequence length="482" mass="52056">MPKRVAIVGAGAGGTSTAYFLRQLHARQSASDTLDITIFEVHDRIGGRALAVNVSEERVLELGASIFLTSNRIMYESALAFSFPFVEESEGSTLGLWDGAQFAFQTTGKGWWDTIRGAWRYGTSPLRASKASQEAATKFFRSYQQGPKGGPFRGLEQWLAVQELLEYITVSGKAFLGSQGVGELYQREIVEGANRVNYSQDLTSSHSLAALITLAALSGDTRTVSGGNARIFSEFAKRSGAELVLGPGKGRVTLVERREESGYWVETEDGERRDFDAVVVAVPLAHNAIRLLLPPTSPYTLRRSTLYPPSTTFVELHSTAVIGQLNPAYFELAPDSSLPDSVIFINPAPPTPSLPPPFHSATKHHTYPDGTSLYKLFSTAPPDQVVASLFLPGAKVAATKSWRAYPHLPPTDPSEVPPIVLDEDSAGGAVLYPGAFERVFSTMESACVGGRNAARLLGQSWGWVVDGGFPDGPDSKPVKAKF</sequence>
<dbReference type="OrthoDB" id="437369at2759"/>
<dbReference type="Gene3D" id="3.50.50.60">
    <property type="entry name" value="FAD/NAD(P)-binding domain"/>
    <property type="match status" value="1"/>
</dbReference>
<keyword evidence="4" id="KW-0732">Signal</keyword>
<gene>
    <name evidence="9" type="ORF">M427DRAFT_50911</name>
</gene>
<reference evidence="9 10" key="1">
    <citation type="journal article" date="2015" name="Genome Biol. Evol.">
        <title>Phylogenomic analyses indicate that early fungi evolved digesting cell walls of algal ancestors of land plants.</title>
        <authorList>
            <person name="Chang Y."/>
            <person name="Wang S."/>
            <person name="Sekimoto S."/>
            <person name="Aerts A.L."/>
            <person name="Choi C."/>
            <person name="Clum A."/>
            <person name="LaButti K.M."/>
            <person name="Lindquist E.A."/>
            <person name="Yee Ngan C."/>
            <person name="Ohm R.A."/>
            <person name="Salamov A.A."/>
            <person name="Grigoriev I.V."/>
            <person name="Spatafora J.W."/>
            <person name="Berbee M.L."/>
        </authorList>
    </citation>
    <scope>NUCLEOTIDE SEQUENCE [LARGE SCALE GENOMIC DNA]</scope>
    <source>
        <strain evidence="9 10">JEL478</strain>
    </source>
</reference>
<evidence type="ECO:0000256" key="6">
    <source>
        <dbReference type="ARBA" id="ARBA00023002"/>
    </source>
</evidence>
<protein>
    <submittedName>
        <fullName evidence="9">FAD/NAD(P)-binding domain-containing protein</fullName>
    </submittedName>
</protein>
<evidence type="ECO:0000256" key="4">
    <source>
        <dbReference type="ARBA" id="ARBA00022729"/>
    </source>
</evidence>
<dbReference type="Pfam" id="PF07156">
    <property type="entry name" value="Prenylcys_lyase"/>
    <property type="match status" value="1"/>
</dbReference>
<dbReference type="OMA" id="SIGIWDG"/>
<keyword evidence="6" id="KW-0560">Oxidoreductase</keyword>
<comment type="cofactor">
    <cofactor evidence="1">
        <name>FAD</name>
        <dbReference type="ChEBI" id="CHEBI:57692"/>
    </cofactor>
</comment>
<dbReference type="PANTHER" id="PTHR15944">
    <property type="entry name" value="FARNESYLCYSTEINE LYASE"/>
    <property type="match status" value="1"/>
</dbReference>
<dbReference type="GO" id="GO:0030328">
    <property type="term" value="P:prenylcysteine catabolic process"/>
    <property type="evidence" value="ECO:0007669"/>
    <property type="project" value="InterPro"/>
</dbReference>
<evidence type="ECO:0000256" key="5">
    <source>
        <dbReference type="ARBA" id="ARBA00022827"/>
    </source>
</evidence>
<dbReference type="Pfam" id="PF13450">
    <property type="entry name" value="NAD_binding_8"/>
    <property type="match status" value="1"/>
</dbReference>
<dbReference type="AlphaFoldDB" id="A0A139AYE8"/>
<dbReference type="Gene3D" id="1.10.405.20">
    <property type="match status" value="1"/>
</dbReference>
<dbReference type="GO" id="GO:0001735">
    <property type="term" value="F:prenylcysteine oxidase activity"/>
    <property type="evidence" value="ECO:0007669"/>
    <property type="project" value="InterPro"/>
</dbReference>
<dbReference type="Gene3D" id="3.30.70.1990">
    <property type="match status" value="1"/>
</dbReference>
<keyword evidence="10" id="KW-1185">Reference proteome</keyword>
<accession>A0A139AYE8</accession>
<evidence type="ECO:0000256" key="3">
    <source>
        <dbReference type="ARBA" id="ARBA00022630"/>
    </source>
</evidence>
<dbReference type="InterPro" id="IPR017046">
    <property type="entry name" value="Prenylcysteine_Oxase1"/>
</dbReference>
<evidence type="ECO:0000256" key="1">
    <source>
        <dbReference type="ARBA" id="ARBA00001974"/>
    </source>
</evidence>
<proteinExistence type="inferred from homology"/>
<evidence type="ECO:0000256" key="2">
    <source>
        <dbReference type="ARBA" id="ARBA00009967"/>
    </source>
</evidence>
<dbReference type="EMBL" id="KQ965732">
    <property type="protein sequence ID" value="KXS21475.1"/>
    <property type="molecule type" value="Genomic_DNA"/>
</dbReference>
<comment type="similarity">
    <text evidence="2">Belongs to the prenylcysteine oxidase family.</text>
</comment>
<organism evidence="9 10">
    <name type="scientific">Gonapodya prolifera (strain JEL478)</name>
    <name type="common">Monoblepharis prolifera</name>
    <dbReference type="NCBI Taxonomy" id="1344416"/>
    <lineage>
        <taxon>Eukaryota</taxon>
        <taxon>Fungi</taxon>
        <taxon>Fungi incertae sedis</taxon>
        <taxon>Chytridiomycota</taxon>
        <taxon>Chytridiomycota incertae sedis</taxon>
        <taxon>Monoblepharidomycetes</taxon>
        <taxon>Monoblepharidales</taxon>
        <taxon>Gonapodyaceae</taxon>
        <taxon>Gonapodya</taxon>
    </lineage>
</organism>